<keyword evidence="1" id="KW-0175">Coiled coil</keyword>
<dbReference type="Gene3D" id="3.40.30.10">
    <property type="entry name" value="Glutaredoxin"/>
    <property type="match status" value="1"/>
</dbReference>
<sequence length="483" mass="55737">MSTTKIKNTLQVEALLTALQESLSQNYMLIITHREVQREYNLHFSGSCTIQEVKRNVYDLTSIPVRHQLWEGWPPSARVDSMMLASSGLDYPCHRLTVSRKTSPVQTREHSEEQCTDIHMISDSDGDDFEDATEFGVDDGEIFGMPSSSALRKSPMMPENTENEADALLQFTAEFSSRYGDCHPVFYIGSLEAAFQEASMAKQESKKLLAIYLHHDESVLTNVFCSQMLCAESIVSYLSQNFITWAWDMTKEANRARFLTFCTRHFGSVVAQTVRTQKTDQFPLFLIIMGKRSSNEVLNVIQGNTSVDELMMRLISAMEIFSAQQQEDIKDEDEREARENVKREQDEAYRLSLEADRAKREAQEREMAEQYRLEQIRKEQEEEREAIRLSLEQSLPPEPLEDNEPLSKLRIRTPSGEFLERRFLGSSPLQVVFDFVASKGFPCQEYKILSTFPRRDITQFEPNRSLLELKLYPQETLFLEAKE</sequence>
<dbReference type="EMBL" id="JAACNH010000007">
    <property type="protein sequence ID" value="KAG8436922.1"/>
    <property type="molecule type" value="Genomic_DNA"/>
</dbReference>
<dbReference type="SUPFAM" id="SSF54236">
    <property type="entry name" value="Ubiquitin-like"/>
    <property type="match status" value="2"/>
</dbReference>
<proteinExistence type="predicted"/>
<dbReference type="Pfam" id="PF00789">
    <property type="entry name" value="UBX"/>
    <property type="match status" value="1"/>
</dbReference>
<dbReference type="InterPro" id="IPR006577">
    <property type="entry name" value="UAS"/>
</dbReference>
<name>A0A8T2IY91_9PIPI</name>
<evidence type="ECO:0000256" key="1">
    <source>
        <dbReference type="SAM" id="Coils"/>
    </source>
</evidence>
<keyword evidence="4" id="KW-1185">Reference proteome</keyword>
<dbReference type="PROSITE" id="PS50033">
    <property type="entry name" value="UBX"/>
    <property type="match status" value="1"/>
</dbReference>
<dbReference type="InterPro" id="IPR033043">
    <property type="entry name" value="FAF1-like_UBX"/>
</dbReference>
<dbReference type="AlphaFoldDB" id="A0A8T2IY91"/>
<dbReference type="InterPro" id="IPR036249">
    <property type="entry name" value="Thioredoxin-like_sf"/>
</dbReference>
<feature type="coiled-coil region" evidence="1">
    <location>
        <begin position="341"/>
        <end position="393"/>
    </location>
</feature>
<dbReference type="InterPro" id="IPR050730">
    <property type="entry name" value="UBX_domain-protein"/>
</dbReference>
<dbReference type="SMART" id="SM00594">
    <property type="entry name" value="UAS"/>
    <property type="match status" value="1"/>
</dbReference>
<evidence type="ECO:0000313" key="3">
    <source>
        <dbReference type="EMBL" id="KAG8436922.1"/>
    </source>
</evidence>
<dbReference type="Pfam" id="PF21021">
    <property type="entry name" value="FAF1"/>
    <property type="match status" value="1"/>
</dbReference>
<dbReference type="FunFam" id="3.10.20.90:FF:000089">
    <property type="entry name" value="Fas associated factor 1"/>
    <property type="match status" value="1"/>
</dbReference>
<feature type="domain" description="UBX" evidence="2">
    <location>
        <begin position="402"/>
        <end position="479"/>
    </location>
</feature>
<reference evidence="3" key="1">
    <citation type="thesis" date="2020" institute="ProQuest LLC" country="789 East Eisenhower Parkway, Ann Arbor, MI, USA">
        <title>Comparative Genomics and Chromosome Evolution.</title>
        <authorList>
            <person name="Mudd A.B."/>
        </authorList>
    </citation>
    <scope>NUCLEOTIDE SEQUENCE</scope>
    <source>
        <strain evidence="3">Female2</strain>
        <tissue evidence="3">Blood</tissue>
    </source>
</reference>
<dbReference type="GO" id="GO:0043130">
    <property type="term" value="F:ubiquitin binding"/>
    <property type="evidence" value="ECO:0007669"/>
    <property type="project" value="TreeGrafter"/>
</dbReference>
<dbReference type="Proteomes" id="UP000812440">
    <property type="component" value="Chromosome 4"/>
</dbReference>
<dbReference type="InterPro" id="IPR049483">
    <property type="entry name" value="FAF1_2-like_UAS"/>
</dbReference>
<dbReference type="CDD" id="cd01771">
    <property type="entry name" value="UBX_UBXN3A"/>
    <property type="match status" value="1"/>
</dbReference>
<organism evidence="3 4">
    <name type="scientific">Hymenochirus boettgeri</name>
    <name type="common">Congo dwarf clawed frog</name>
    <dbReference type="NCBI Taxonomy" id="247094"/>
    <lineage>
        <taxon>Eukaryota</taxon>
        <taxon>Metazoa</taxon>
        <taxon>Chordata</taxon>
        <taxon>Craniata</taxon>
        <taxon>Vertebrata</taxon>
        <taxon>Euteleostomi</taxon>
        <taxon>Amphibia</taxon>
        <taxon>Batrachia</taxon>
        <taxon>Anura</taxon>
        <taxon>Pipoidea</taxon>
        <taxon>Pipidae</taxon>
        <taxon>Pipinae</taxon>
        <taxon>Hymenochirus</taxon>
    </lineage>
</organism>
<dbReference type="OrthoDB" id="1920064at2759"/>
<dbReference type="SUPFAM" id="SSF52833">
    <property type="entry name" value="Thioredoxin-like"/>
    <property type="match status" value="1"/>
</dbReference>
<protein>
    <recommendedName>
        <fullName evidence="2">UBX domain-containing protein</fullName>
    </recommendedName>
</protein>
<dbReference type="InterPro" id="IPR001012">
    <property type="entry name" value="UBX_dom"/>
</dbReference>
<dbReference type="PANTHER" id="PTHR23322">
    <property type="entry name" value="FAS-ASSOCIATED PROTEIN"/>
    <property type="match status" value="1"/>
</dbReference>
<gene>
    <name evidence="3" type="ORF">GDO86_007852</name>
</gene>
<accession>A0A8T2IY91</accession>
<dbReference type="InterPro" id="IPR029071">
    <property type="entry name" value="Ubiquitin-like_domsf"/>
</dbReference>
<comment type="caution">
    <text evidence="3">The sequence shown here is derived from an EMBL/GenBank/DDBJ whole genome shotgun (WGS) entry which is preliminary data.</text>
</comment>
<dbReference type="GO" id="GO:0005634">
    <property type="term" value="C:nucleus"/>
    <property type="evidence" value="ECO:0007669"/>
    <property type="project" value="TreeGrafter"/>
</dbReference>
<dbReference type="CDD" id="cd17130">
    <property type="entry name" value="Ubl2_FAF1"/>
    <property type="match status" value="1"/>
</dbReference>
<dbReference type="Gene3D" id="3.10.20.90">
    <property type="entry name" value="Phosphatidylinositol 3-kinase Catalytic Subunit, Chain A, domain 1"/>
    <property type="match status" value="2"/>
</dbReference>
<dbReference type="GO" id="GO:0051059">
    <property type="term" value="F:NF-kappaB binding"/>
    <property type="evidence" value="ECO:0007669"/>
    <property type="project" value="TreeGrafter"/>
</dbReference>
<evidence type="ECO:0000313" key="4">
    <source>
        <dbReference type="Proteomes" id="UP000812440"/>
    </source>
</evidence>
<dbReference type="SMART" id="SM00166">
    <property type="entry name" value="UBX"/>
    <property type="match status" value="1"/>
</dbReference>
<evidence type="ECO:0000259" key="2">
    <source>
        <dbReference type="PROSITE" id="PS50033"/>
    </source>
</evidence>
<dbReference type="GO" id="GO:0005783">
    <property type="term" value="C:endoplasmic reticulum"/>
    <property type="evidence" value="ECO:0007669"/>
    <property type="project" value="TreeGrafter"/>
</dbReference>
<dbReference type="PANTHER" id="PTHR23322:SF96">
    <property type="entry name" value="FAS-ASSOCIATED FACTOR 1"/>
    <property type="match status" value="1"/>
</dbReference>
<dbReference type="GO" id="GO:0036503">
    <property type="term" value="P:ERAD pathway"/>
    <property type="evidence" value="ECO:0007669"/>
    <property type="project" value="TreeGrafter"/>
</dbReference>
<dbReference type="CDD" id="cd02990">
    <property type="entry name" value="UAS_FAF1"/>
    <property type="match status" value="1"/>
</dbReference>